<keyword evidence="2" id="KW-0964">Secreted</keyword>
<reference evidence="15 16" key="1">
    <citation type="journal article" date="2018" name="Mol. Genet. Genomics">
        <title>The red deer Cervus elaphus genome CerEla1.0: sequencing, annotating, genes, and chromosomes.</title>
        <authorList>
            <person name="Bana N.A."/>
            <person name="Nyiri A."/>
            <person name="Nagy J."/>
            <person name="Frank K."/>
            <person name="Nagy T."/>
            <person name="Steger V."/>
            <person name="Schiller M."/>
            <person name="Lakatos P."/>
            <person name="Sugar L."/>
            <person name="Horn P."/>
            <person name="Barta E."/>
            <person name="Orosz L."/>
        </authorList>
    </citation>
    <scope>NUCLEOTIDE SEQUENCE [LARGE SCALE GENOMIC DNA]</scope>
    <source>
        <strain evidence="15">Hungarian</strain>
    </source>
</reference>
<evidence type="ECO:0000256" key="7">
    <source>
        <dbReference type="ARBA" id="ARBA00023157"/>
    </source>
</evidence>
<keyword evidence="16" id="KW-1185">Reference proteome</keyword>
<sequence>MERQKKKIKERRGRDRDVDVSSKTGSFLGTWASVTVKRRPRFPVNSNSNGENELCPKVRIGQDDLPGYDLISQFQIDKAASRRAIQRVVGSTALQVAYKLGNNVDFRIPTRHLYPSGLPEEYSFLTTFRMTGSTLEKHWSIWQIQDSSGKEQVGVKINGQTKSVSFSYKGLDGSLQTAAFSNLPSLFDSQWHKLMIGVERSSATLFIDCNRIESLPIKPRGQIDVDGFAVLGKLVENPQVSVPFELQWMLIHCDPLRPRRETCHELPARITIVDQVSRGREALECSKRAQGEAGVQPSREAREDAEHPAGSTAPRILGPRTCGEQGGRRRPEGTPRGSENGRPLTDPAPHCRLGRGRPRRLEAGALIFSGAPLLPPFPPSPQSRAGPARGRRDPRQLRIPPAWTRRPGLTSEFRPHGAGAGEARRRLRFHLQRPHCSLSGHRELRKTNVSLMKEAILPPFNSEEKKPKIPTFPKTRLNFQRPAFRRAPSKRSYLQPIKGVTPWGRPEIWRLSEARCTDLQEEDLKRGWALAGFLGLPVSP</sequence>
<comment type="function">
    <text evidence="10">Structural component of hyaline cartilage and vitreous of the eye.</text>
</comment>
<evidence type="ECO:0000256" key="10">
    <source>
        <dbReference type="ARBA" id="ARBA00054091"/>
    </source>
</evidence>
<dbReference type="SUPFAM" id="SSF49899">
    <property type="entry name" value="Concanavalin A-like lectins/glucanases"/>
    <property type="match status" value="1"/>
</dbReference>
<evidence type="ECO:0000256" key="1">
    <source>
        <dbReference type="ARBA" id="ARBA00004498"/>
    </source>
</evidence>
<accession>A0A212C6B1</accession>
<evidence type="ECO:0000313" key="16">
    <source>
        <dbReference type="Proteomes" id="UP000242450"/>
    </source>
</evidence>
<evidence type="ECO:0000256" key="6">
    <source>
        <dbReference type="ARBA" id="ARBA00023119"/>
    </source>
</evidence>
<evidence type="ECO:0000256" key="9">
    <source>
        <dbReference type="ARBA" id="ARBA00049648"/>
    </source>
</evidence>
<evidence type="ECO:0000256" key="8">
    <source>
        <dbReference type="ARBA" id="ARBA00023278"/>
    </source>
</evidence>
<evidence type="ECO:0000259" key="14">
    <source>
        <dbReference type="SMART" id="SM00210"/>
    </source>
</evidence>
<keyword evidence="8" id="KW-0379">Hydroxylation</keyword>
<dbReference type="SMART" id="SM00210">
    <property type="entry name" value="TSPN"/>
    <property type="match status" value="1"/>
</dbReference>
<evidence type="ECO:0000256" key="13">
    <source>
        <dbReference type="SAM" id="MobiDB-lite"/>
    </source>
</evidence>
<feature type="compositionally biased region" description="Basic residues" evidence="13">
    <location>
        <begin position="1"/>
        <end position="11"/>
    </location>
</feature>
<dbReference type="InterPro" id="IPR048287">
    <property type="entry name" value="TSPN-like_N"/>
</dbReference>
<keyword evidence="7" id="KW-1015">Disulfide bond</keyword>
<proteinExistence type="inferred from homology"/>
<dbReference type="GO" id="GO:0005581">
    <property type="term" value="C:collagen trimer"/>
    <property type="evidence" value="ECO:0007669"/>
    <property type="project" value="UniProtKB-KW"/>
</dbReference>
<feature type="domain" description="Thrombospondin-like N-terminal" evidence="14">
    <location>
        <begin position="61"/>
        <end position="255"/>
    </location>
</feature>
<keyword evidence="3" id="KW-0272">Extracellular matrix</keyword>
<dbReference type="Proteomes" id="UP000242450">
    <property type="component" value="Chromosome 28"/>
</dbReference>
<comment type="subcellular location">
    <subcellularLocation>
        <location evidence="1">Secreted</location>
        <location evidence="1">Extracellular space</location>
        <location evidence="1">Extracellular matrix</location>
    </subcellularLocation>
</comment>
<comment type="subunit">
    <text evidence="11">Heterotrimer of an alpha 1(IX), an alpha 2(IX) and an alpha 3(IX) chain.</text>
</comment>
<dbReference type="FunFam" id="2.60.120.200:FF:000105">
    <property type="entry name" value="Collagen type IX alpha 1 chain"/>
    <property type="match status" value="1"/>
</dbReference>
<evidence type="ECO:0000313" key="15">
    <source>
        <dbReference type="EMBL" id="OWK01482.1"/>
    </source>
</evidence>
<gene>
    <name evidence="15" type="ORF">Celaphus_00018733</name>
</gene>
<dbReference type="EMBL" id="MKHE01000028">
    <property type="protein sequence ID" value="OWK01482.1"/>
    <property type="molecule type" value="Genomic_DNA"/>
</dbReference>
<keyword evidence="6" id="KW-0176">Collagen</keyword>
<feature type="region of interest" description="Disordered" evidence="13">
    <location>
        <begin position="285"/>
        <end position="356"/>
    </location>
</feature>
<comment type="similarity">
    <text evidence="9">Belongs to the fibril-associated collagens with interrupted helices (FACIT) family.</text>
</comment>
<evidence type="ECO:0000256" key="3">
    <source>
        <dbReference type="ARBA" id="ARBA00022530"/>
    </source>
</evidence>
<name>A0A212C6B1_CEREH</name>
<feature type="region of interest" description="Disordered" evidence="13">
    <location>
        <begin position="1"/>
        <end position="22"/>
    </location>
</feature>
<evidence type="ECO:0000256" key="5">
    <source>
        <dbReference type="ARBA" id="ARBA00022737"/>
    </source>
</evidence>
<organism evidence="15 16">
    <name type="scientific">Cervus elaphus hippelaphus</name>
    <name type="common">European red deer</name>
    <dbReference type="NCBI Taxonomy" id="46360"/>
    <lineage>
        <taxon>Eukaryota</taxon>
        <taxon>Metazoa</taxon>
        <taxon>Chordata</taxon>
        <taxon>Craniata</taxon>
        <taxon>Vertebrata</taxon>
        <taxon>Euteleostomi</taxon>
        <taxon>Mammalia</taxon>
        <taxon>Eutheria</taxon>
        <taxon>Laurasiatheria</taxon>
        <taxon>Artiodactyla</taxon>
        <taxon>Ruminantia</taxon>
        <taxon>Pecora</taxon>
        <taxon>Cervidae</taxon>
        <taxon>Cervinae</taxon>
        <taxon>Cervus</taxon>
    </lineage>
</organism>
<keyword evidence="5" id="KW-0677">Repeat</keyword>
<keyword evidence="4" id="KW-0732">Signal</keyword>
<dbReference type="GO" id="GO:0009887">
    <property type="term" value="P:animal organ morphogenesis"/>
    <property type="evidence" value="ECO:0007669"/>
    <property type="project" value="UniProtKB-ARBA"/>
</dbReference>
<evidence type="ECO:0000256" key="4">
    <source>
        <dbReference type="ARBA" id="ARBA00022729"/>
    </source>
</evidence>
<comment type="caution">
    <text evidence="15">The sequence shown here is derived from an EMBL/GenBank/DDBJ whole genome shotgun (WGS) entry which is preliminary data.</text>
</comment>
<evidence type="ECO:0000256" key="12">
    <source>
        <dbReference type="ARBA" id="ARBA00074726"/>
    </source>
</evidence>
<protein>
    <recommendedName>
        <fullName evidence="12">Collagen alpha-1(IX) chain</fullName>
    </recommendedName>
</protein>
<evidence type="ECO:0000256" key="2">
    <source>
        <dbReference type="ARBA" id="ARBA00022525"/>
    </source>
</evidence>
<dbReference type="AlphaFoldDB" id="A0A212C6B1"/>
<dbReference type="OrthoDB" id="6161718at2759"/>
<feature type="region of interest" description="Disordered" evidence="13">
    <location>
        <begin position="370"/>
        <end position="421"/>
    </location>
</feature>
<dbReference type="InterPro" id="IPR013320">
    <property type="entry name" value="ConA-like_dom_sf"/>
</dbReference>
<evidence type="ECO:0000256" key="11">
    <source>
        <dbReference type="ARBA" id="ARBA00063820"/>
    </source>
</evidence>
<dbReference type="Gene3D" id="2.60.120.200">
    <property type="match status" value="1"/>
</dbReference>